<dbReference type="GO" id="GO:0004016">
    <property type="term" value="F:adenylate cyclase activity"/>
    <property type="evidence" value="ECO:0007669"/>
    <property type="project" value="UniProtKB-ARBA"/>
</dbReference>
<keyword evidence="2" id="KW-0812">Transmembrane</keyword>
<feature type="transmembrane region" description="Helical" evidence="2">
    <location>
        <begin position="197"/>
        <end position="215"/>
    </location>
</feature>
<feature type="domain" description="Guanylate cyclase" evidence="3">
    <location>
        <begin position="504"/>
        <end position="632"/>
    </location>
</feature>
<dbReference type="GO" id="GO:0009190">
    <property type="term" value="P:cyclic nucleotide biosynthetic process"/>
    <property type="evidence" value="ECO:0007669"/>
    <property type="project" value="InterPro"/>
</dbReference>
<organism evidence="4 5">
    <name type="scientific">Cryptosporangium arvum DSM 44712</name>
    <dbReference type="NCBI Taxonomy" id="927661"/>
    <lineage>
        <taxon>Bacteria</taxon>
        <taxon>Bacillati</taxon>
        <taxon>Actinomycetota</taxon>
        <taxon>Actinomycetes</taxon>
        <taxon>Cryptosporangiales</taxon>
        <taxon>Cryptosporangiaceae</taxon>
        <taxon>Cryptosporangium</taxon>
    </lineage>
</organism>
<dbReference type="PATRIC" id="fig|927661.3.peg.1020"/>
<dbReference type="InterPro" id="IPR050697">
    <property type="entry name" value="Adenylyl/Guanylyl_Cyclase_3/4"/>
</dbReference>
<dbReference type="InterPro" id="IPR001054">
    <property type="entry name" value="A/G_cyclase"/>
</dbReference>
<dbReference type="CDD" id="cd07302">
    <property type="entry name" value="CHD"/>
    <property type="match status" value="1"/>
</dbReference>
<accession>A0A010ZMS6</accession>
<dbReference type="InterPro" id="IPR029016">
    <property type="entry name" value="GAF-like_dom_sf"/>
</dbReference>
<evidence type="ECO:0000256" key="2">
    <source>
        <dbReference type="SAM" id="Phobius"/>
    </source>
</evidence>
<feature type="transmembrane region" description="Helical" evidence="2">
    <location>
        <begin position="128"/>
        <end position="146"/>
    </location>
</feature>
<evidence type="ECO:0000313" key="4">
    <source>
        <dbReference type="EMBL" id="EXG79984.1"/>
    </source>
</evidence>
<keyword evidence="2" id="KW-1133">Transmembrane helix</keyword>
<dbReference type="Gene3D" id="3.30.70.1230">
    <property type="entry name" value="Nucleotide cyclase"/>
    <property type="match status" value="1"/>
</dbReference>
<dbReference type="Proteomes" id="UP000021053">
    <property type="component" value="Unassembled WGS sequence"/>
</dbReference>
<feature type="transmembrane region" description="Helical" evidence="2">
    <location>
        <begin position="64"/>
        <end position="86"/>
    </location>
</feature>
<evidence type="ECO:0000313" key="5">
    <source>
        <dbReference type="Proteomes" id="UP000021053"/>
    </source>
</evidence>
<evidence type="ECO:0000259" key="3">
    <source>
        <dbReference type="PROSITE" id="PS50125"/>
    </source>
</evidence>
<dbReference type="HOGENOM" id="CLU_413778_0_0_11"/>
<dbReference type="EMBL" id="JFBT01000001">
    <property type="protein sequence ID" value="EXG79984.1"/>
    <property type="molecule type" value="Genomic_DNA"/>
</dbReference>
<dbReference type="PANTHER" id="PTHR43081:SF1">
    <property type="entry name" value="ADENYLATE CYCLASE, TERMINAL-DIFFERENTIATION SPECIFIC"/>
    <property type="match status" value="1"/>
</dbReference>
<evidence type="ECO:0000256" key="1">
    <source>
        <dbReference type="ARBA" id="ARBA00005381"/>
    </source>
</evidence>
<comment type="caution">
    <text evidence="4">The sequence shown here is derived from an EMBL/GenBank/DDBJ whole genome shotgun (WGS) entry which is preliminary data.</text>
</comment>
<reference evidence="4 5" key="1">
    <citation type="submission" date="2013-07" db="EMBL/GenBank/DDBJ databases">
        <authorList>
            <consortium name="DOE Joint Genome Institute"/>
            <person name="Eisen J."/>
            <person name="Huntemann M."/>
            <person name="Han J."/>
            <person name="Chen A."/>
            <person name="Kyrpides N."/>
            <person name="Mavromatis K."/>
            <person name="Markowitz V."/>
            <person name="Palaniappan K."/>
            <person name="Ivanova N."/>
            <person name="Schaumberg A."/>
            <person name="Pati A."/>
            <person name="Liolios K."/>
            <person name="Nordberg H.P."/>
            <person name="Cantor M.N."/>
            <person name="Hua S.X."/>
            <person name="Woyke T."/>
        </authorList>
    </citation>
    <scope>NUCLEOTIDE SEQUENCE [LARGE SCALE GENOMIC DNA]</scope>
    <source>
        <strain evidence="4 5">DSM 44712</strain>
    </source>
</reference>
<feature type="transmembrane region" description="Helical" evidence="2">
    <location>
        <begin position="255"/>
        <end position="274"/>
    </location>
</feature>
<dbReference type="SUPFAM" id="SSF55073">
    <property type="entry name" value="Nucleotide cyclase"/>
    <property type="match status" value="1"/>
</dbReference>
<feature type="transmembrane region" description="Helical" evidence="2">
    <location>
        <begin position="222"/>
        <end position="243"/>
    </location>
</feature>
<keyword evidence="5" id="KW-1185">Reference proteome</keyword>
<dbReference type="AlphaFoldDB" id="A0A010ZMS6"/>
<dbReference type="GO" id="GO:0035556">
    <property type="term" value="P:intracellular signal transduction"/>
    <property type="evidence" value="ECO:0007669"/>
    <property type="project" value="InterPro"/>
</dbReference>
<dbReference type="SMART" id="SM00044">
    <property type="entry name" value="CYCc"/>
    <property type="match status" value="1"/>
</dbReference>
<sequence length="679" mass="72414">MQKYAQRLRAGVALLTTVPRLPPAVQPVRAVVWALHLLVPVAGLWLLLAVPAADVLWHHPPSHFWLVLNVAAISLLPGIAMTAAALNRRDARLFLVSLCFLSSAGFLLLHALATPLVLVDHANVGFDLSQPTGLTISAVFAALSALPLDSDRVLALRIPLWGGLTAVMVAWGAVTLLDLPPLNAAPQVRDVEGWQTAVAVLAVALYVAAALRYYQLHRRAPAAVLVSILTAFVLLAEAMVAVTLADKWHLSWWEWHVLLVFAFGFVAYSAYVQYRKEGSSAGLFDAVMLAPTVRAVRAQYEAALEELVTVLRERERSGRTTAEPLAQQLAQRFGLTERQAVVLDRAGTALAAEREISALLGALVTVGERARVGLGERELLDEVLARVRPAYGEVHVGLVDNGALSVDGRAYDPATLTAPRRDDERLIYPLTVKGRVAGVVEIPARSGETWAALLANQLSIVVENARLYAELGTLFRQYLSPDVASALLADPAQAALGGSIVEVTALFADLRGFTTFSEQADPTEIVTMLNRYHGVAVPCILDNGGTVVQFVGDALLALFNAPARQPDHAARAVRAGLGLQTAVDAIAEGRPGWPRFRVGINTGSALVGNIGSEALRGFNAMGDAVNVAARLQTLAQPGQVVIGDATMKQLGPEVSAYSLGELTVKGRLQPVRAYVVGAS</sequence>
<feature type="transmembrane region" description="Helical" evidence="2">
    <location>
        <begin position="30"/>
        <end position="52"/>
    </location>
</feature>
<gene>
    <name evidence="4" type="ORF">CryarDRAFT_1039</name>
</gene>
<feature type="transmembrane region" description="Helical" evidence="2">
    <location>
        <begin position="158"/>
        <end position="177"/>
    </location>
</feature>
<protein>
    <submittedName>
        <fullName evidence="4">Family 3 adenylate cyclase</fullName>
    </submittedName>
</protein>
<comment type="similarity">
    <text evidence="1">Belongs to the adenylyl cyclase class-3 family.</text>
</comment>
<dbReference type="InterPro" id="IPR029787">
    <property type="entry name" value="Nucleotide_cyclase"/>
</dbReference>
<proteinExistence type="inferred from homology"/>
<dbReference type="Pfam" id="PF00211">
    <property type="entry name" value="Guanylate_cyc"/>
    <property type="match status" value="1"/>
</dbReference>
<dbReference type="PANTHER" id="PTHR43081">
    <property type="entry name" value="ADENYLATE CYCLASE, TERMINAL-DIFFERENTIATION SPECIFIC-RELATED"/>
    <property type="match status" value="1"/>
</dbReference>
<feature type="transmembrane region" description="Helical" evidence="2">
    <location>
        <begin position="93"/>
        <end position="113"/>
    </location>
</feature>
<dbReference type="PROSITE" id="PS50125">
    <property type="entry name" value="GUANYLATE_CYCLASE_2"/>
    <property type="match status" value="1"/>
</dbReference>
<keyword evidence="2" id="KW-0472">Membrane</keyword>
<name>A0A010ZMS6_9ACTN</name>
<dbReference type="Gene3D" id="3.30.450.40">
    <property type="match status" value="1"/>
</dbReference>